<dbReference type="NCBIfam" id="TIGR00125">
    <property type="entry name" value="cyt_tran_rel"/>
    <property type="match status" value="1"/>
</dbReference>
<evidence type="ECO:0000256" key="1">
    <source>
        <dbReference type="ARBA" id="ARBA00012392"/>
    </source>
</evidence>
<keyword evidence="8" id="KW-0460">Magnesium</keyword>
<dbReference type="EC" id="2.7.7.3" evidence="1"/>
<proteinExistence type="inferred from homology"/>
<evidence type="ECO:0000256" key="8">
    <source>
        <dbReference type="ARBA" id="ARBA00022842"/>
    </source>
</evidence>
<keyword evidence="4 12" id="KW-0808">Transferase</keyword>
<dbReference type="SUPFAM" id="SSF52374">
    <property type="entry name" value="Nucleotidylyl transferase"/>
    <property type="match status" value="1"/>
</dbReference>
<dbReference type="NCBIfam" id="TIGR01510">
    <property type="entry name" value="coaD_prev_kdtB"/>
    <property type="match status" value="1"/>
</dbReference>
<feature type="domain" description="Cytidyltransferase-like" evidence="11">
    <location>
        <begin position="5"/>
        <end position="131"/>
    </location>
</feature>
<dbReference type="PRINTS" id="PR01020">
    <property type="entry name" value="LPSBIOSNTHSS"/>
</dbReference>
<organism evidence="12">
    <name type="scientific">hydrothermal vent metagenome</name>
    <dbReference type="NCBI Taxonomy" id="652676"/>
    <lineage>
        <taxon>unclassified sequences</taxon>
        <taxon>metagenomes</taxon>
        <taxon>ecological metagenomes</taxon>
    </lineage>
</organism>
<dbReference type="GO" id="GO:0004595">
    <property type="term" value="F:pantetheine-phosphate adenylyltransferase activity"/>
    <property type="evidence" value="ECO:0007669"/>
    <property type="project" value="UniProtKB-EC"/>
</dbReference>
<evidence type="ECO:0000313" key="12">
    <source>
        <dbReference type="EMBL" id="VAW07666.1"/>
    </source>
</evidence>
<dbReference type="InterPro" id="IPR004821">
    <property type="entry name" value="Cyt_trans-like"/>
</dbReference>
<keyword evidence="6" id="KW-0547">Nucleotide-binding</keyword>
<dbReference type="CDD" id="cd02163">
    <property type="entry name" value="PPAT"/>
    <property type="match status" value="1"/>
</dbReference>
<keyword evidence="5 12" id="KW-0548">Nucleotidyltransferase</keyword>
<evidence type="ECO:0000256" key="2">
    <source>
        <dbReference type="ARBA" id="ARBA00013868"/>
    </source>
</evidence>
<evidence type="ECO:0000259" key="11">
    <source>
        <dbReference type="Pfam" id="PF01467"/>
    </source>
</evidence>
<evidence type="ECO:0000256" key="4">
    <source>
        <dbReference type="ARBA" id="ARBA00022679"/>
    </source>
</evidence>
<keyword evidence="9" id="KW-0173">Coenzyme A biosynthesis</keyword>
<dbReference type="AlphaFoldDB" id="A0A3B0TKV9"/>
<sequence length="157" mass="17185">MTVALVPGSFDPPTKGHIDVVERCANIFDEVVVGIVRNPSKTPLFSTEERTGLLEACLPYDNVSVDSFSGLLVDFTNRRNIDVIVKGLRAITDFEYEIQMAQMNRHLSGIVTLFVATKPEFGYLSSSLVKQVRSLGGDVDALVPAPVKAALDERFPT</sequence>
<dbReference type="PANTHER" id="PTHR21342">
    <property type="entry name" value="PHOSPHOPANTETHEINE ADENYLYLTRANSFERASE"/>
    <property type="match status" value="1"/>
</dbReference>
<evidence type="ECO:0000256" key="9">
    <source>
        <dbReference type="ARBA" id="ARBA00022993"/>
    </source>
</evidence>
<dbReference type="InterPro" id="IPR014729">
    <property type="entry name" value="Rossmann-like_a/b/a_fold"/>
</dbReference>
<evidence type="ECO:0000256" key="10">
    <source>
        <dbReference type="ARBA" id="ARBA00029346"/>
    </source>
</evidence>
<evidence type="ECO:0000256" key="3">
    <source>
        <dbReference type="ARBA" id="ARBA00022490"/>
    </source>
</evidence>
<accession>A0A3B0TKV9</accession>
<evidence type="ECO:0000256" key="5">
    <source>
        <dbReference type="ARBA" id="ARBA00022695"/>
    </source>
</evidence>
<protein>
    <recommendedName>
        <fullName evidence="2">Phosphopantetheine adenylyltransferase</fullName>
        <ecNumber evidence="1">2.7.7.3</ecNumber>
    </recommendedName>
</protein>
<dbReference type="InterPro" id="IPR001980">
    <property type="entry name" value="PPAT"/>
</dbReference>
<dbReference type="HAMAP" id="MF_00151">
    <property type="entry name" value="PPAT_bact"/>
    <property type="match status" value="1"/>
</dbReference>
<dbReference type="PANTHER" id="PTHR21342:SF1">
    <property type="entry name" value="PHOSPHOPANTETHEINE ADENYLYLTRANSFERASE"/>
    <property type="match status" value="1"/>
</dbReference>
<reference evidence="12" key="1">
    <citation type="submission" date="2018-06" db="EMBL/GenBank/DDBJ databases">
        <authorList>
            <person name="Zhirakovskaya E."/>
        </authorList>
    </citation>
    <scope>NUCLEOTIDE SEQUENCE</scope>
</reference>
<comment type="catalytic activity">
    <reaction evidence="10">
        <text>(R)-4'-phosphopantetheine + ATP + H(+) = 3'-dephospho-CoA + diphosphate</text>
        <dbReference type="Rhea" id="RHEA:19801"/>
        <dbReference type="ChEBI" id="CHEBI:15378"/>
        <dbReference type="ChEBI" id="CHEBI:30616"/>
        <dbReference type="ChEBI" id="CHEBI:33019"/>
        <dbReference type="ChEBI" id="CHEBI:57328"/>
        <dbReference type="ChEBI" id="CHEBI:61723"/>
        <dbReference type="EC" id="2.7.7.3"/>
    </reaction>
</comment>
<name>A0A3B0TKV9_9ZZZZ</name>
<keyword evidence="7" id="KW-0067">ATP-binding</keyword>
<dbReference type="GO" id="GO:0015937">
    <property type="term" value="P:coenzyme A biosynthetic process"/>
    <property type="evidence" value="ECO:0007669"/>
    <property type="project" value="UniProtKB-KW"/>
</dbReference>
<evidence type="ECO:0000256" key="7">
    <source>
        <dbReference type="ARBA" id="ARBA00022840"/>
    </source>
</evidence>
<dbReference type="Gene3D" id="3.40.50.620">
    <property type="entry name" value="HUPs"/>
    <property type="match status" value="1"/>
</dbReference>
<keyword evidence="3" id="KW-0963">Cytoplasm</keyword>
<evidence type="ECO:0000256" key="6">
    <source>
        <dbReference type="ARBA" id="ARBA00022741"/>
    </source>
</evidence>
<dbReference type="Pfam" id="PF01467">
    <property type="entry name" value="CTP_transf_like"/>
    <property type="match status" value="1"/>
</dbReference>
<dbReference type="EMBL" id="UOEK01000412">
    <property type="protein sequence ID" value="VAW07666.1"/>
    <property type="molecule type" value="Genomic_DNA"/>
</dbReference>
<dbReference type="GO" id="GO:0005524">
    <property type="term" value="F:ATP binding"/>
    <property type="evidence" value="ECO:0007669"/>
    <property type="project" value="UniProtKB-KW"/>
</dbReference>
<gene>
    <name evidence="12" type="ORF">MNBD_ACTINO02-1304</name>
</gene>